<protein>
    <submittedName>
        <fullName evidence="1">Uncharacterized protein</fullName>
    </submittedName>
</protein>
<comment type="caution">
    <text evidence="1">The sequence shown here is derived from an EMBL/GenBank/DDBJ whole genome shotgun (WGS) entry which is preliminary data.</text>
</comment>
<sequence length="105" mass="11824">MYVALKQTVLVAPFLGNDPDYNEPQHGTPAPMKCRFQEGVKLVRNRHGKEVASVGTFLFDRFPRITIDDKFTYTDEHGTETTYTPIAISVKRALNGKPILTEVNV</sequence>
<proteinExistence type="predicted"/>
<dbReference type="Proteomes" id="UP001527090">
    <property type="component" value="Unassembled WGS sequence"/>
</dbReference>
<gene>
    <name evidence="1" type="ORF">M5X04_27070</name>
</gene>
<dbReference type="EMBL" id="JAMDLY010000024">
    <property type="protein sequence ID" value="MCY9532976.1"/>
    <property type="molecule type" value="Genomic_DNA"/>
</dbReference>
<organism evidence="1 2">
    <name type="scientific">Paenibacillus alvei</name>
    <name type="common">Bacillus alvei</name>
    <dbReference type="NCBI Taxonomy" id="44250"/>
    <lineage>
        <taxon>Bacteria</taxon>
        <taxon>Bacillati</taxon>
        <taxon>Bacillota</taxon>
        <taxon>Bacilli</taxon>
        <taxon>Bacillales</taxon>
        <taxon>Paenibacillaceae</taxon>
        <taxon>Paenibacillus</taxon>
    </lineage>
</organism>
<reference evidence="1 2" key="1">
    <citation type="submission" date="2022-05" db="EMBL/GenBank/DDBJ databases">
        <title>Genome Sequencing of Bee-Associated Microbes.</title>
        <authorList>
            <person name="Dunlap C."/>
        </authorList>
    </citation>
    <scope>NUCLEOTIDE SEQUENCE [LARGE SCALE GENOMIC DNA]</scope>
    <source>
        <strain evidence="1 2">NRRL NRS-750</strain>
    </source>
</reference>
<keyword evidence="2" id="KW-1185">Reference proteome</keyword>
<accession>A0ABT4EGV1</accession>
<evidence type="ECO:0000313" key="2">
    <source>
        <dbReference type="Proteomes" id="UP001527090"/>
    </source>
</evidence>
<evidence type="ECO:0000313" key="1">
    <source>
        <dbReference type="EMBL" id="MCY9532976.1"/>
    </source>
</evidence>
<name>A0ABT4EGV1_PAEAL</name>